<evidence type="ECO:0000313" key="11">
    <source>
        <dbReference type="Proteomes" id="UP000268350"/>
    </source>
</evidence>
<evidence type="ECO:0000256" key="3">
    <source>
        <dbReference type="ARBA" id="ARBA00022801"/>
    </source>
</evidence>
<dbReference type="SUPFAM" id="SSF53474">
    <property type="entry name" value="alpha/beta-Hydrolases"/>
    <property type="match status" value="2"/>
</dbReference>
<dbReference type="OrthoDB" id="9974421at2759"/>
<dbReference type="Pfam" id="PF04083">
    <property type="entry name" value="Abhydro_lipase"/>
    <property type="match status" value="2"/>
</dbReference>
<dbReference type="EMBL" id="OUUW01000006">
    <property type="protein sequence ID" value="SPP81775.1"/>
    <property type="molecule type" value="Genomic_DNA"/>
</dbReference>
<reference evidence="11" key="1">
    <citation type="submission" date="2018-01" db="EMBL/GenBank/DDBJ databases">
        <authorList>
            <person name="Alioto T."/>
            <person name="Alioto T."/>
        </authorList>
    </citation>
    <scope>NUCLEOTIDE SEQUENCE [LARGE SCALE GENOMIC DNA]</scope>
</reference>
<keyword evidence="4" id="KW-0442">Lipid degradation</keyword>
<dbReference type="InterPro" id="IPR029058">
    <property type="entry name" value="AB_hydrolase_fold"/>
</dbReference>
<dbReference type="STRING" id="7266.A0A3B0JHU4"/>
<feature type="chain" id="PRO_5017222401" evidence="8">
    <location>
        <begin position="24"/>
        <end position="1119"/>
    </location>
</feature>
<dbReference type="FunFam" id="3.40.50.1820:FF:000057">
    <property type="entry name" value="Lipase"/>
    <property type="match status" value="2"/>
</dbReference>
<evidence type="ECO:0000256" key="2">
    <source>
        <dbReference type="ARBA" id="ARBA00022729"/>
    </source>
</evidence>
<proteinExistence type="inferred from homology"/>
<keyword evidence="6" id="KW-0325">Glycoprotein</keyword>
<name>A0A3B0JHU4_DROGU</name>
<feature type="signal peptide" evidence="8">
    <location>
        <begin position="1"/>
        <end position="23"/>
    </location>
</feature>
<accession>A0A3B0JHU4</accession>
<evidence type="ECO:0000256" key="4">
    <source>
        <dbReference type="ARBA" id="ARBA00022963"/>
    </source>
</evidence>
<dbReference type="AlphaFoldDB" id="A0A3B0JHU4"/>
<evidence type="ECO:0000259" key="9">
    <source>
        <dbReference type="Pfam" id="PF04083"/>
    </source>
</evidence>
<dbReference type="Gene3D" id="3.40.50.1820">
    <property type="entry name" value="alpha/beta hydrolase"/>
    <property type="match status" value="2"/>
</dbReference>
<feature type="region of interest" description="Disordered" evidence="7">
    <location>
        <begin position="66"/>
        <end position="89"/>
    </location>
</feature>
<keyword evidence="11" id="KW-1185">Reference proteome</keyword>
<dbReference type="GO" id="GO:0016042">
    <property type="term" value="P:lipid catabolic process"/>
    <property type="evidence" value="ECO:0007669"/>
    <property type="project" value="UniProtKB-KW"/>
</dbReference>
<evidence type="ECO:0000256" key="8">
    <source>
        <dbReference type="SAM" id="SignalP"/>
    </source>
</evidence>
<feature type="region of interest" description="Disordered" evidence="7">
    <location>
        <begin position="570"/>
        <end position="605"/>
    </location>
</feature>
<dbReference type="OMA" id="PIVFIQH"/>
<evidence type="ECO:0000256" key="5">
    <source>
        <dbReference type="ARBA" id="ARBA00023098"/>
    </source>
</evidence>
<feature type="region of interest" description="Disordered" evidence="7">
    <location>
        <begin position="491"/>
        <end position="514"/>
    </location>
</feature>
<evidence type="ECO:0000256" key="6">
    <source>
        <dbReference type="ARBA" id="ARBA00023180"/>
    </source>
</evidence>
<feature type="region of interest" description="Disordered" evidence="7">
    <location>
        <begin position="661"/>
        <end position="696"/>
    </location>
</feature>
<evidence type="ECO:0000256" key="1">
    <source>
        <dbReference type="ARBA" id="ARBA00010701"/>
    </source>
</evidence>
<keyword evidence="5" id="KW-0443">Lipid metabolism</keyword>
<keyword evidence="2 8" id="KW-0732">Signal</keyword>
<feature type="domain" description="Partial AB-hydrolase lipase" evidence="9">
    <location>
        <begin position="761"/>
        <end position="812"/>
    </location>
</feature>
<organism evidence="10 11">
    <name type="scientific">Drosophila guanche</name>
    <name type="common">Fruit fly</name>
    <dbReference type="NCBI Taxonomy" id="7266"/>
    <lineage>
        <taxon>Eukaryota</taxon>
        <taxon>Metazoa</taxon>
        <taxon>Ecdysozoa</taxon>
        <taxon>Arthropoda</taxon>
        <taxon>Hexapoda</taxon>
        <taxon>Insecta</taxon>
        <taxon>Pterygota</taxon>
        <taxon>Neoptera</taxon>
        <taxon>Endopterygota</taxon>
        <taxon>Diptera</taxon>
        <taxon>Brachycera</taxon>
        <taxon>Muscomorpha</taxon>
        <taxon>Ephydroidea</taxon>
        <taxon>Drosophilidae</taxon>
        <taxon>Drosophila</taxon>
        <taxon>Sophophora</taxon>
    </lineage>
</organism>
<dbReference type="InterPro" id="IPR006693">
    <property type="entry name" value="AB_hydrolase_lipase"/>
</dbReference>
<protein>
    <submittedName>
        <fullName evidence="10">Blast:Lipase 1</fullName>
    </submittedName>
</protein>
<evidence type="ECO:0000256" key="7">
    <source>
        <dbReference type="SAM" id="MobiDB-lite"/>
    </source>
</evidence>
<gene>
    <name evidence="10" type="ORF">DGUA_6G013513</name>
</gene>
<sequence>MRIVYCNALFALLLLQASVIIDARDCLLCHILQSGKDRRAIIPRISTNVSINGGVHIYGGFGLGSQSSDQPKANQPAREIQHESSQRTAQRSLQVEAKIEIRQFTEADIEIDGKLKTVELIKKYGFPVETHFVTTEDGYKLCLHRMPRPGAQPILLVHGLMSSSAAWVMLGPSNGLAYILYLQGYDVWMLNTRGNIYSMEHTKKFISMREYWDFSFHDIGVKDLPPTIDLILERTNYQQIQYIGHSQGSTVFFVMCSELPSYSSKVIIMQALSPSVFMKETRSPVLQFMSFFKGPLTVLLQQLGGYAVSLTTKLIDKFKHHICPANRITSKICGMFDYVLCGFNWHGFNMTIAPIILGHSSQGSSTKLIHHYAQMHTKLTLHFRRYDYGSTSNLMHYKSISPPSYNLSQTQCKVVLHHGEGDWLSSGSDVAKLQESLPNCIENRKVELKSFSHFDFIMSNDVRSLVYDRVVNVVVTNKIQRTEPLTLTQKTQKWNSSYNPTIQSQNRPQWSQVQSDNRISFVGDKAQNPQGYPESDTSVQHTIHIKRQGELQLGTSNKQIQYQRQTQLEISKGSNNPSENIPQSPDSSYNPTIQSQNRPQWSQVQSDNRISFVGDKAQNPQGYPESDTSVQHTIHIKRQGELQLGTSNKQIQYQRQTQLEISKGSNNPSENIPQSPDSSYNPTIQSQNRPQWSQVQSDNRISFVGDKAQNPQGYPESDTSVQHTIHIKHNSVQNSIRMEKQIQINHFTDTDIESNGQLKTDELIRKYGFPVETHFVTTEDGYKLCLHRMPRPGAQPILLVHGLMSSSAAWVMLGPSNGLAYILYLQGYDVWMLNTRGNIYSREHTKKFISMKEYWDFSFHEIGVKDLPPSIDFILERTNYQKIQYIGHSQGSTVFFVMCSELPSYSIKVNIMQALSPSVFMKETRSPVLKFMSFFRGPLSTLLVKLGGYAVSLTTKLIQQFRHHICPANRITSKICGMFDFVLCGFNWHGFNMTLTPIIVGHSSQGSSTKQIHHYAQLQKKLSFHRYDFGPTRNLIHYKSLFPPSYNLSQTQCKVVLHHGEDDWLASGSDVANLQESLPNCIENRKVELKSFSHFDFIMSNDVRSLVYDRVVNLAVTNN</sequence>
<keyword evidence="3" id="KW-0378">Hydrolase</keyword>
<dbReference type="PANTHER" id="PTHR11005">
    <property type="entry name" value="LYSOSOMAL ACID LIPASE-RELATED"/>
    <property type="match status" value="1"/>
</dbReference>
<dbReference type="Proteomes" id="UP000268350">
    <property type="component" value="Unassembled WGS sequence"/>
</dbReference>
<evidence type="ECO:0000313" key="10">
    <source>
        <dbReference type="EMBL" id="SPP81775.1"/>
    </source>
</evidence>
<dbReference type="GO" id="GO:0016787">
    <property type="term" value="F:hydrolase activity"/>
    <property type="evidence" value="ECO:0007669"/>
    <property type="project" value="UniProtKB-KW"/>
</dbReference>
<comment type="similarity">
    <text evidence="1">Belongs to the AB hydrolase superfamily. Lipase family.</text>
</comment>
<feature type="domain" description="Partial AB-hydrolase lipase" evidence="9">
    <location>
        <begin position="118"/>
        <end position="169"/>
    </location>
</feature>